<dbReference type="EMBL" id="JAGFNK010000032">
    <property type="protein sequence ID" value="KAI9510901.1"/>
    <property type="molecule type" value="Genomic_DNA"/>
</dbReference>
<organism evidence="1 2">
    <name type="scientific">Russula earlei</name>
    <dbReference type="NCBI Taxonomy" id="71964"/>
    <lineage>
        <taxon>Eukaryota</taxon>
        <taxon>Fungi</taxon>
        <taxon>Dikarya</taxon>
        <taxon>Basidiomycota</taxon>
        <taxon>Agaricomycotina</taxon>
        <taxon>Agaricomycetes</taxon>
        <taxon>Russulales</taxon>
        <taxon>Russulaceae</taxon>
        <taxon>Russula</taxon>
    </lineage>
</organism>
<proteinExistence type="predicted"/>
<protein>
    <submittedName>
        <fullName evidence="1">Uncharacterized protein</fullName>
    </submittedName>
</protein>
<evidence type="ECO:0000313" key="1">
    <source>
        <dbReference type="EMBL" id="KAI9510901.1"/>
    </source>
</evidence>
<sequence length="185" mass="19659">MSQNTNDVPRKPPGPSSLSGTHSPLDAPVNSQSQRRLAHPTANSTFAVGVGTPGTLANSSLSSGWQVWGSAAASPQRNVSASSAPATTDPLSSQGEMPFRSNVTEGWRSSSGTWGDDDAGEYALVSHHSKRGRQNCWPRVGFRGTLTPLLGPAKAGQRRARSHLLTSHRRPASRRTQTFILSSTF</sequence>
<name>A0ACC0UI29_9AGAM</name>
<reference evidence="1" key="1">
    <citation type="submission" date="2021-03" db="EMBL/GenBank/DDBJ databases">
        <title>Evolutionary priming and transition to the ectomycorrhizal habit in an iconic lineage of mushroom-forming fungi: is preadaptation a requirement?</title>
        <authorList>
            <consortium name="DOE Joint Genome Institute"/>
            <person name="Looney B.P."/>
            <person name="Miyauchi S."/>
            <person name="Morin E."/>
            <person name="Drula E."/>
            <person name="Courty P.E."/>
            <person name="Chicoki N."/>
            <person name="Fauchery L."/>
            <person name="Kohler A."/>
            <person name="Kuo A."/>
            <person name="LaButti K."/>
            <person name="Pangilinan J."/>
            <person name="Lipzen A."/>
            <person name="Riley R."/>
            <person name="Andreopoulos W."/>
            <person name="He G."/>
            <person name="Johnson J."/>
            <person name="Barry K.W."/>
            <person name="Grigoriev I.V."/>
            <person name="Nagy L."/>
            <person name="Hibbett D."/>
            <person name="Henrissat B."/>
            <person name="Matheny P.B."/>
            <person name="Labbe J."/>
            <person name="Martin A.F."/>
        </authorList>
    </citation>
    <scope>NUCLEOTIDE SEQUENCE</scope>
    <source>
        <strain evidence="1">BPL698</strain>
    </source>
</reference>
<comment type="caution">
    <text evidence="1">The sequence shown here is derived from an EMBL/GenBank/DDBJ whole genome shotgun (WGS) entry which is preliminary data.</text>
</comment>
<keyword evidence="2" id="KW-1185">Reference proteome</keyword>
<evidence type="ECO:0000313" key="2">
    <source>
        <dbReference type="Proteomes" id="UP001207468"/>
    </source>
</evidence>
<accession>A0ACC0UI29</accession>
<gene>
    <name evidence="1" type="ORF">F5148DRAFT_492731</name>
</gene>
<dbReference type="Proteomes" id="UP001207468">
    <property type="component" value="Unassembled WGS sequence"/>
</dbReference>